<dbReference type="PANTHER" id="PTHR44329:SF260">
    <property type="entry name" value="PROTEIN KINASE DOMAIN-CONTAINING PROTEIN"/>
    <property type="match status" value="1"/>
</dbReference>
<dbReference type="Gene3D" id="1.10.510.10">
    <property type="entry name" value="Transferase(Phosphotransferase) domain 1"/>
    <property type="match status" value="1"/>
</dbReference>
<dbReference type="InterPro" id="IPR051681">
    <property type="entry name" value="Ser/Thr_Kinases-Pseudokinases"/>
</dbReference>
<gene>
    <name evidence="3" type="ORF">RND71_001059</name>
</gene>
<name>A0AAE1T062_9SOLA</name>
<dbReference type="PROSITE" id="PS50011">
    <property type="entry name" value="PROTEIN_KINASE_DOM"/>
    <property type="match status" value="1"/>
</dbReference>
<dbReference type="Proteomes" id="UP001291623">
    <property type="component" value="Unassembled WGS sequence"/>
</dbReference>
<sequence length="718" mass="82583">MPALEEFRQIGEVIGSLKALMVFQDDIQINQKQCCLLVDMLKCAYKTIAETMKQNLRFEEKNIKWKIIENPLRELLRVFKEAEQYIKQSLETKDFWAKAIVLYKNTDCVEFHIHNLLSCVPIVTEAIEIAGEISGSDHDEIQRKRFIYSMKYQKECKDPRIVQWKFGKQYMVSKKFSERVCLVWNEDKWILQNKIRGKKNSGSCTLTKHEQRLADLLLKNLNEMETESDHKLLPSSVLVNSKDYQIRRRLCSGSQYKEIQWLGETFCLRHLFGDIKPLIPDISQELHLSHPNIMHIACGFTDEEKRECFLIMELMNKDLSSYIKEICGPRKRVPFSLPVAIDLLLQIARGMEYLHSKKIYHGELSPSKILVKARNVSTEGYLHAKVCGFGSSCSINLPQKAIVNQNDGTLPFIWFAPEVLAEQEQSGNGGNIKYSEKSDVYSFGMLCFEVLTGKVPFEDSHLQGDKMSRNIRAGERPLFPFHSPKYVTSLTKKCWHTDPYQRPSFSSICRVLRYVKRFLVMHPEHSQQDSPLPPVDYGEIEAAILRSFPFLGNSESDPLPVTQIPFQMFAYRVTEKEKSSTVHRDINSESGSDGASACGDDPVTADDPLPSPTEKKIASPEMLTRRLSIRKPADIKVGKQPGTPRTPRGRSVRPPNIRTIRQNSESQLMMMNSPRTRRSSDTHFTVFFVLKELEAESSGNIFPKNWRVNKIQKDRIPY</sequence>
<dbReference type="SUPFAM" id="SSF56112">
    <property type="entry name" value="Protein kinase-like (PK-like)"/>
    <property type="match status" value="1"/>
</dbReference>
<comment type="caution">
    <text evidence="3">The sequence shown here is derived from an EMBL/GenBank/DDBJ whole genome shotgun (WGS) entry which is preliminary data.</text>
</comment>
<dbReference type="GO" id="GO:0004674">
    <property type="term" value="F:protein serine/threonine kinase activity"/>
    <property type="evidence" value="ECO:0007669"/>
    <property type="project" value="TreeGrafter"/>
</dbReference>
<proteinExistence type="predicted"/>
<evidence type="ECO:0000313" key="4">
    <source>
        <dbReference type="Proteomes" id="UP001291623"/>
    </source>
</evidence>
<accession>A0AAE1T062</accession>
<dbReference type="Pfam" id="PF07714">
    <property type="entry name" value="PK_Tyr_Ser-Thr"/>
    <property type="match status" value="1"/>
</dbReference>
<dbReference type="AlphaFoldDB" id="A0AAE1T062"/>
<evidence type="ECO:0000313" key="3">
    <source>
        <dbReference type="EMBL" id="KAK4379197.1"/>
    </source>
</evidence>
<dbReference type="InterPro" id="IPR000719">
    <property type="entry name" value="Prot_kinase_dom"/>
</dbReference>
<dbReference type="PANTHER" id="PTHR44329">
    <property type="entry name" value="SERINE/THREONINE-PROTEIN KINASE TNNI3K-RELATED"/>
    <property type="match status" value="1"/>
</dbReference>
<dbReference type="GO" id="GO:0005524">
    <property type="term" value="F:ATP binding"/>
    <property type="evidence" value="ECO:0007669"/>
    <property type="project" value="InterPro"/>
</dbReference>
<feature type="compositionally biased region" description="Basic and acidic residues" evidence="1">
    <location>
        <begin position="577"/>
        <end position="587"/>
    </location>
</feature>
<dbReference type="InterPro" id="IPR001245">
    <property type="entry name" value="Ser-Thr/Tyr_kinase_cat_dom"/>
</dbReference>
<feature type="domain" description="Protein kinase" evidence="2">
    <location>
        <begin position="190"/>
        <end position="519"/>
    </location>
</feature>
<dbReference type="Pfam" id="PF06760">
    <property type="entry name" value="DUF1221"/>
    <property type="match status" value="1"/>
</dbReference>
<organism evidence="3 4">
    <name type="scientific">Anisodus tanguticus</name>
    <dbReference type="NCBI Taxonomy" id="243964"/>
    <lineage>
        <taxon>Eukaryota</taxon>
        <taxon>Viridiplantae</taxon>
        <taxon>Streptophyta</taxon>
        <taxon>Embryophyta</taxon>
        <taxon>Tracheophyta</taxon>
        <taxon>Spermatophyta</taxon>
        <taxon>Magnoliopsida</taxon>
        <taxon>eudicotyledons</taxon>
        <taxon>Gunneridae</taxon>
        <taxon>Pentapetalae</taxon>
        <taxon>asterids</taxon>
        <taxon>lamiids</taxon>
        <taxon>Solanales</taxon>
        <taxon>Solanaceae</taxon>
        <taxon>Solanoideae</taxon>
        <taxon>Hyoscyameae</taxon>
        <taxon>Anisodus</taxon>
    </lineage>
</organism>
<evidence type="ECO:0000256" key="1">
    <source>
        <dbReference type="SAM" id="MobiDB-lite"/>
    </source>
</evidence>
<protein>
    <recommendedName>
        <fullName evidence="2">Protein kinase domain-containing protein</fullName>
    </recommendedName>
</protein>
<evidence type="ECO:0000259" key="2">
    <source>
        <dbReference type="PROSITE" id="PS50011"/>
    </source>
</evidence>
<dbReference type="FunFam" id="1.10.510.10:FF:000778">
    <property type="entry name" value="Kinase family protein"/>
    <property type="match status" value="1"/>
</dbReference>
<reference evidence="3" key="1">
    <citation type="submission" date="2023-12" db="EMBL/GenBank/DDBJ databases">
        <title>Genome assembly of Anisodus tanguticus.</title>
        <authorList>
            <person name="Wang Y.-J."/>
        </authorList>
    </citation>
    <scope>NUCLEOTIDE SEQUENCE</scope>
    <source>
        <strain evidence="3">KB-2021</strain>
        <tissue evidence="3">Leaf</tissue>
    </source>
</reference>
<dbReference type="InterPro" id="IPR011009">
    <property type="entry name" value="Kinase-like_dom_sf"/>
</dbReference>
<dbReference type="InterPro" id="IPR010632">
    <property type="entry name" value="DUF1221"/>
</dbReference>
<keyword evidence="4" id="KW-1185">Reference proteome</keyword>
<dbReference type="EMBL" id="JAVYJV010000001">
    <property type="protein sequence ID" value="KAK4379197.1"/>
    <property type="molecule type" value="Genomic_DNA"/>
</dbReference>
<feature type="region of interest" description="Disordered" evidence="1">
    <location>
        <begin position="577"/>
        <end position="656"/>
    </location>
</feature>